<dbReference type="Proteomes" id="UP000313849">
    <property type="component" value="Unassembled WGS sequence"/>
</dbReference>
<feature type="region of interest" description="Disordered" evidence="1">
    <location>
        <begin position="24"/>
        <end position="68"/>
    </location>
</feature>
<dbReference type="OrthoDB" id="9812205at2"/>
<evidence type="ECO:0000313" key="3">
    <source>
        <dbReference type="Proteomes" id="UP000313849"/>
    </source>
</evidence>
<evidence type="ECO:0008006" key="4">
    <source>
        <dbReference type="Google" id="ProtNLM"/>
    </source>
</evidence>
<keyword evidence="3" id="KW-1185">Reference proteome</keyword>
<dbReference type="EMBL" id="VENP01000013">
    <property type="protein sequence ID" value="TNU75933.1"/>
    <property type="molecule type" value="Genomic_DNA"/>
</dbReference>
<protein>
    <recommendedName>
        <fullName evidence="4">Trm112 family protein</fullName>
    </recommendedName>
</protein>
<gene>
    <name evidence="2" type="ORF">FH969_05130</name>
</gene>
<proteinExistence type="predicted"/>
<evidence type="ECO:0000313" key="2">
    <source>
        <dbReference type="EMBL" id="TNU75933.1"/>
    </source>
</evidence>
<name>A0A5C5BF92_9MICO</name>
<reference evidence="2 3" key="1">
    <citation type="submission" date="2019-06" db="EMBL/GenBank/DDBJ databases">
        <title>Draft genome sequence of Miniimonas arenae KCTC 19750T isolated from sea sand.</title>
        <authorList>
            <person name="Park S.-J."/>
        </authorList>
    </citation>
    <scope>NUCLEOTIDE SEQUENCE [LARGE SCALE GENOMIC DNA]</scope>
    <source>
        <strain evidence="2 3">KCTC 19750</strain>
    </source>
</reference>
<accession>A0A5C5BF92</accession>
<dbReference type="SUPFAM" id="SSF158997">
    <property type="entry name" value="Trm112p-like"/>
    <property type="match status" value="1"/>
</dbReference>
<dbReference type="Gene3D" id="2.20.25.10">
    <property type="match status" value="1"/>
</dbReference>
<organism evidence="2 3">
    <name type="scientific">Miniimonas arenae</name>
    <dbReference type="NCBI Taxonomy" id="676201"/>
    <lineage>
        <taxon>Bacteria</taxon>
        <taxon>Bacillati</taxon>
        <taxon>Actinomycetota</taxon>
        <taxon>Actinomycetes</taxon>
        <taxon>Micrococcales</taxon>
        <taxon>Beutenbergiaceae</taxon>
        <taxon>Miniimonas</taxon>
    </lineage>
</organism>
<evidence type="ECO:0000256" key="1">
    <source>
        <dbReference type="SAM" id="MobiDB-lite"/>
    </source>
</evidence>
<comment type="caution">
    <text evidence="2">The sequence shown here is derived from an EMBL/GenBank/DDBJ whole genome shotgun (WGS) entry which is preliminary data.</text>
</comment>
<sequence>MTTPDLGAGDAQWVRDALRCPVTRTPLREGTGPDGEPELHNTSPDEPLAYPVRNGVPVLLPDEARPLG</sequence>
<dbReference type="RefSeq" id="WP_108717941.1">
    <property type="nucleotide sequence ID" value="NZ_VENP01000013.1"/>
</dbReference>
<dbReference type="AlphaFoldDB" id="A0A5C5BF92"/>